<dbReference type="CDD" id="cd16914">
    <property type="entry name" value="EcfT"/>
    <property type="match status" value="1"/>
</dbReference>
<sequence length="262" mass="30014">MKAFEGLAYQRGVSFLHRLDPRSKMIYLIALSVLSTVVFYTLLPMLVLFISTIPLVALSRIVKKWLTIVRGALIFVIFIFLFNFIGLTWNYLPNILQAPPNVLCNALSLSTAMMLRFLTLVSVFALFFLTTSPDDFAQSMIQLKLPYDYALTFTMAMRFVPMLARETQLIIDAQKSRGLELEKGNFIQRIRNYIPILIPLIISSFKRAEMIADAMESRAFGASKQRTYLYMLKLSSHDFFFISLTLFFTCLAIVLRLLGLLL</sequence>
<evidence type="ECO:0008006" key="10">
    <source>
        <dbReference type="Google" id="ProtNLM"/>
    </source>
</evidence>
<feature type="transmembrane region" description="Helical" evidence="5">
    <location>
        <begin position="112"/>
        <end position="130"/>
    </location>
</feature>
<evidence type="ECO:0000256" key="1">
    <source>
        <dbReference type="ARBA" id="ARBA00004141"/>
    </source>
</evidence>
<dbReference type="AlphaFoldDB" id="A0A497ELH4"/>
<feature type="transmembrane region" description="Helical" evidence="5">
    <location>
        <begin position="25"/>
        <end position="50"/>
    </location>
</feature>
<evidence type="ECO:0000313" key="6">
    <source>
        <dbReference type="EMBL" id="RLE48142.1"/>
    </source>
</evidence>
<evidence type="ECO:0000313" key="9">
    <source>
        <dbReference type="Proteomes" id="UP000278475"/>
    </source>
</evidence>
<dbReference type="Proteomes" id="UP000278475">
    <property type="component" value="Unassembled WGS sequence"/>
</dbReference>
<dbReference type="EMBL" id="QMQX01000212">
    <property type="protein sequence ID" value="RLE49406.1"/>
    <property type="molecule type" value="Genomic_DNA"/>
</dbReference>
<evidence type="ECO:0000256" key="4">
    <source>
        <dbReference type="ARBA" id="ARBA00023136"/>
    </source>
</evidence>
<evidence type="ECO:0000256" key="2">
    <source>
        <dbReference type="ARBA" id="ARBA00022692"/>
    </source>
</evidence>
<dbReference type="GO" id="GO:0005886">
    <property type="term" value="C:plasma membrane"/>
    <property type="evidence" value="ECO:0007669"/>
    <property type="project" value="UniProtKB-ARBA"/>
</dbReference>
<reference evidence="8 9" key="1">
    <citation type="submission" date="2018-06" db="EMBL/GenBank/DDBJ databases">
        <title>Extensive metabolic versatility and redundancy in microbially diverse, dynamic hydrothermal sediments.</title>
        <authorList>
            <person name="Dombrowski N."/>
            <person name="Teske A."/>
            <person name="Baker B.J."/>
        </authorList>
    </citation>
    <scope>NUCLEOTIDE SEQUENCE [LARGE SCALE GENOMIC DNA]</scope>
    <source>
        <strain evidence="7">B34_G17</strain>
        <strain evidence="6">B66_G16</strain>
    </source>
</reference>
<gene>
    <name evidence="6" type="ORF">DRJ31_07785</name>
    <name evidence="7" type="ORF">DRJ33_08275</name>
</gene>
<dbReference type="InterPro" id="IPR003339">
    <property type="entry name" value="ABC/ECF_trnsptr_transmembrane"/>
</dbReference>
<evidence type="ECO:0000313" key="8">
    <source>
        <dbReference type="Proteomes" id="UP000272051"/>
    </source>
</evidence>
<keyword evidence="3 5" id="KW-1133">Transmembrane helix</keyword>
<feature type="transmembrane region" description="Helical" evidence="5">
    <location>
        <begin position="239"/>
        <end position="259"/>
    </location>
</feature>
<evidence type="ECO:0000256" key="3">
    <source>
        <dbReference type="ARBA" id="ARBA00022989"/>
    </source>
</evidence>
<comment type="caution">
    <text evidence="6">The sequence shown here is derived from an EMBL/GenBank/DDBJ whole genome shotgun (WGS) entry which is preliminary data.</text>
</comment>
<comment type="subcellular location">
    <subcellularLocation>
        <location evidence="1">Membrane</location>
        <topology evidence="1">Multi-pass membrane protein</topology>
    </subcellularLocation>
</comment>
<evidence type="ECO:0000313" key="7">
    <source>
        <dbReference type="EMBL" id="RLE49406.1"/>
    </source>
</evidence>
<name>A0A497ELH4_9CREN</name>
<dbReference type="Proteomes" id="UP000272051">
    <property type="component" value="Unassembled WGS sequence"/>
</dbReference>
<dbReference type="Pfam" id="PF02361">
    <property type="entry name" value="CbiQ"/>
    <property type="match status" value="1"/>
</dbReference>
<evidence type="ECO:0000256" key="5">
    <source>
        <dbReference type="SAM" id="Phobius"/>
    </source>
</evidence>
<dbReference type="PANTHER" id="PTHR33514">
    <property type="entry name" value="PROTEIN ABCI12, CHLOROPLASTIC"/>
    <property type="match status" value="1"/>
</dbReference>
<proteinExistence type="predicted"/>
<dbReference type="PANTHER" id="PTHR33514:SF13">
    <property type="entry name" value="PROTEIN ABCI12, CHLOROPLASTIC"/>
    <property type="match status" value="1"/>
</dbReference>
<protein>
    <recommendedName>
        <fullName evidence="10">Energy-coupling factor transporter transmembrane protein EcfT</fullName>
    </recommendedName>
</protein>
<organism evidence="6 9">
    <name type="scientific">Thermoproteota archaeon</name>
    <dbReference type="NCBI Taxonomy" id="2056631"/>
    <lineage>
        <taxon>Archaea</taxon>
        <taxon>Thermoproteota</taxon>
    </lineage>
</organism>
<keyword evidence="2 5" id="KW-0812">Transmembrane</keyword>
<dbReference type="EMBL" id="QMQV01000089">
    <property type="protein sequence ID" value="RLE48142.1"/>
    <property type="molecule type" value="Genomic_DNA"/>
</dbReference>
<accession>A0A497ELH4</accession>
<feature type="transmembrane region" description="Helical" evidence="5">
    <location>
        <begin position="71"/>
        <end position="92"/>
    </location>
</feature>
<keyword evidence="4 5" id="KW-0472">Membrane</keyword>